<dbReference type="InterPro" id="IPR036691">
    <property type="entry name" value="Endo/exonu/phosph_ase_sf"/>
</dbReference>
<keyword evidence="3" id="KW-1185">Reference proteome</keyword>
<dbReference type="OrthoDB" id="7487383at2759"/>
<protein>
    <recommendedName>
        <fullName evidence="1">Endonuclease/exonuclease/phosphatase domain-containing protein</fullName>
    </recommendedName>
</protein>
<dbReference type="GO" id="GO:0003824">
    <property type="term" value="F:catalytic activity"/>
    <property type="evidence" value="ECO:0007669"/>
    <property type="project" value="InterPro"/>
</dbReference>
<evidence type="ECO:0000259" key="1">
    <source>
        <dbReference type="Pfam" id="PF14529"/>
    </source>
</evidence>
<dbReference type="SUPFAM" id="SSF56219">
    <property type="entry name" value="DNase I-like"/>
    <property type="match status" value="1"/>
</dbReference>
<dbReference type="InterPro" id="IPR005135">
    <property type="entry name" value="Endo/exonuclease/phosphatase"/>
</dbReference>
<comment type="caution">
    <text evidence="2">The sequence shown here is derived from an EMBL/GenBank/DDBJ whole genome shotgun (WGS) entry which is preliminary data.</text>
</comment>
<dbReference type="Proteomes" id="UP000499080">
    <property type="component" value="Unassembled WGS sequence"/>
</dbReference>
<dbReference type="Gene3D" id="3.60.10.10">
    <property type="entry name" value="Endonuclease/exonuclease/phosphatase"/>
    <property type="match status" value="1"/>
</dbReference>
<dbReference type="EMBL" id="BGPR01019701">
    <property type="protein sequence ID" value="GBN82672.1"/>
    <property type="molecule type" value="Genomic_DNA"/>
</dbReference>
<dbReference type="PANTHER" id="PTHR33273:SF2">
    <property type="entry name" value="ENDONUCLEASE_EXONUCLEASE_PHOSPHATASE DOMAIN-CONTAINING PROTEIN"/>
    <property type="match status" value="1"/>
</dbReference>
<name>A0A4Y2S3G9_ARAVE</name>
<accession>A0A4Y2S3G9</accession>
<dbReference type="Pfam" id="PF14529">
    <property type="entry name" value="Exo_endo_phos_2"/>
    <property type="match status" value="1"/>
</dbReference>
<dbReference type="PANTHER" id="PTHR33273">
    <property type="entry name" value="DOMAIN-CONTAINING PROTEIN, PUTATIVE-RELATED"/>
    <property type="match status" value="1"/>
</dbReference>
<evidence type="ECO:0000313" key="3">
    <source>
        <dbReference type="Proteomes" id="UP000499080"/>
    </source>
</evidence>
<evidence type="ECO:0000313" key="2">
    <source>
        <dbReference type="EMBL" id="GBN82672.1"/>
    </source>
</evidence>
<reference evidence="2 3" key="1">
    <citation type="journal article" date="2019" name="Sci. Rep.">
        <title>Orb-weaving spider Araneus ventricosus genome elucidates the spidroin gene catalogue.</title>
        <authorList>
            <person name="Kono N."/>
            <person name="Nakamura H."/>
            <person name="Ohtoshi R."/>
            <person name="Moran D.A.P."/>
            <person name="Shinohara A."/>
            <person name="Yoshida Y."/>
            <person name="Fujiwara M."/>
            <person name="Mori M."/>
            <person name="Tomita M."/>
            <person name="Arakawa K."/>
        </authorList>
    </citation>
    <scope>NUCLEOTIDE SEQUENCE [LARGE SCALE GENOMIC DNA]</scope>
</reference>
<sequence length="136" mass="14989">MDGLTNRKLIGSSTNQPKGIAVCDYNAKHPAWSKGRSNTNGVIIHDHIASNNFVLLAPLEPTHFPYNYSSSSTLDFGIMKNIFAGNATSHNDSSSDHNPVFFEINLTTRLAEPAKKFSITNWKACSEIIYNSILCN</sequence>
<gene>
    <name evidence="2" type="ORF">AVEN_103248_1</name>
</gene>
<organism evidence="2 3">
    <name type="scientific">Araneus ventricosus</name>
    <name type="common">Orbweaver spider</name>
    <name type="synonym">Epeira ventricosa</name>
    <dbReference type="NCBI Taxonomy" id="182803"/>
    <lineage>
        <taxon>Eukaryota</taxon>
        <taxon>Metazoa</taxon>
        <taxon>Ecdysozoa</taxon>
        <taxon>Arthropoda</taxon>
        <taxon>Chelicerata</taxon>
        <taxon>Arachnida</taxon>
        <taxon>Araneae</taxon>
        <taxon>Araneomorphae</taxon>
        <taxon>Entelegynae</taxon>
        <taxon>Araneoidea</taxon>
        <taxon>Araneidae</taxon>
        <taxon>Araneus</taxon>
    </lineage>
</organism>
<feature type="domain" description="Endonuclease/exonuclease/phosphatase" evidence="1">
    <location>
        <begin position="12"/>
        <end position="100"/>
    </location>
</feature>
<dbReference type="AlphaFoldDB" id="A0A4Y2S3G9"/>
<proteinExistence type="predicted"/>